<sequence>MSYFTRMSNSLYGESPANTPEERYEGFRELPMAVNTAQEQVTTVQIRGQAYRVPVDPYGMASKSFYRDLTCLEDEELIHKYGLTPYSVAPPIPMKHAARGSKYTARFKA</sequence>
<gene>
    <name evidence="2" type="ORF">ZT3D7_G2894</name>
</gene>
<keyword evidence="3" id="KW-1185">Reference proteome</keyword>
<protein>
    <submittedName>
        <fullName evidence="2">Uncharacterized protein</fullName>
    </submittedName>
</protein>
<evidence type="ECO:0000313" key="3">
    <source>
        <dbReference type="Proteomes" id="UP000215127"/>
    </source>
</evidence>
<organism evidence="2 3">
    <name type="scientific">Zymoseptoria tritici (strain ST99CH_3D7)</name>
    <dbReference type="NCBI Taxonomy" id="1276538"/>
    <lineage>
        <taxon>Eukaryota</taxon>
        <taxon>Fungi</taxon>
        <taxon>Dikarya</taxon>
        <taxon>Ascomycota</taxon>
        <taxon>Pezizomycotina</taxon>
        <taxon>Dothideomycetes</taxon>
        <taxon>Dothideomycetidae</taxon>
        <taxon>Mycosphaerellales</taxon>
        <taxon>Mycosphaerellaceae</taxon>
        <taxon>Zymoseptoria</taxon>
    </lineage>
</organism>
<feature type="compositionally biased region" description="Polar residues" evidence="1">
    <location>
        <begin position="1"/>
        <end position="18"/>
    </location>
</feature>
<accession>A0A1X7RJY5</accession>
<evidence type="ECO:0000313" key="2">
    <source>
        <dbReference type="EMBL" id="SMQ47746.1"/>
    </source>
</evidence>
<evidence type="ECO:0000256" key="1">
    <source>
        <dbReference type="SAM" id="MobiDB-lite"/>
    </source>
</evidence>
<dbReference type="Proteomes" id="UP000215127">
    <property type="component" value="Chromosome 2"/>
</dbReference>
<name>A0A1X7RJY5_ZYMT9</name>
<proteinExistence type="predicted"/>
<dbReference type="EMBL" id="LT853693">
    <property type="protein sequence ID" value="SMQ47746.1"/>
    <property type="molecule type" value="Genomic_DNA"/>
</dbReference>
<feature type="region of interest" description="Disordered" evidence="1">
    <location>
        <begin position="1"/>
        <end position="22"/>
    </location>
</feature>
<dbReference type="AlphaFoldDB" id="A0A1X7RJY5"/>
<reference evidence="2 3" key="1">
    <citation type="submission" date="2016-06" db="EMBL/GenBank/DDBJ databases">
        <authorList>
            <person name="Kjaerup R.B."/>
            <person name="Dalgaard T.S."/>
            <person name="Juul-Madsen H.R."/>
        </authorList>
    </citation>
    <scope>NUCLEOTIDE SEQUENCE [LARGE SCALE GENOMIC DNA]</scope>
</reference>